<feature type="compositionally biased region" description="Basic and acidic residues" evidence="1">
    <location>
        <begin position="101"/>
        <end position="119"/>
    </location>
</feature>
<feature type="region of interest" description="Disordered" evidence="1">
    <location>
        <begin position="208"/>
        <end position="247"/>
    </location>
</feature>
<evidence type="ECO:0000256" key="1">
    <source>
        <dbReference type="SAM" id="MobiDB-lite"/>
    </source>
</evidence>
<gene>
    <name evidence="2" type="ORF">DARMORV10_C07P11400.1</name>
</gene>
<dbReference type="EMBL" id="HG994371">
    <property type="protein sequence ID" value="CAF1961986.1"/>
    <property type="molecule type" value="Genomic_DNA"/>
</dbReference>
<proteinExistence type="predicted"/>
<reference evidence="2" key="1">
    <citation type="submission" date="2021-01" db="EMBL/GenBank/DDBJ databases">
        <authorList>
            <consortium name="Genoscope - CEA"/>
            <person name="William W."/>
        </authorList>
    </citation>
    <scope>NUCLEOTIDE SEQUENCE</scope>
</reference>
<feature type="compositionally biased region" description="Polar residues" evidence="1">
    <location>
        <begin position="45"/>
        <end position="57"/>
    </location>
</feature>
<name>A0A816LVB8_BRANA</name>
<feature type="region of interest" description="Disordered" evidence="1">
    <location>
        <begin position="99"/>
        <end position="120"/>
    </location>
</feature>
<feature type="region of interest" description="Disordered" evidence="1">
    <location>
        <begin position="1"/>
        <end position="63"/>
    </location>
</feature>
<accession>A0A816LVB8</accession>
<sequence>MHPPDLKMLETNSGVRGSGGSFGGKAQASSSNTTEGQGSGRGQWSRATGGSSSSKQRCNMRHYEDNTDQVRDFVCTSRMVDFSYTKDSDIGGSVDVVHVTPPKDRNQQNHDDDSVDRRFTKSSSETVRCALTFATGNSDVGNVVLVTPPQQNEKHRRVIEDDDEYFDPPLTDTTLVHGGGAPKTGTLSCAHNDETPTGESDHIVLVTPHKQYNKHNREGPRKKKKLNKCSRCFKGGHKKTTCKEPVP</sequence>
<evidence type="ECO:0000313" key="2">
    <source>
        <dbReference type="EMBL" id="CAF1961986.1"/>
    </source>
</evidence>
<protein>
    <submittedName>
        <fullName evidence="2">(rape) hypothetical protein</fullName>
    </submittedName>
</protein>
<organism evidence="2">
    <name type="scientific">Brassica napus</name>
    <name type="common">Rape</name>
    <dbReference type="NCBI Taxonomy" id="3708"/>
    <lineage>
        <taxon>Eukaryota</taxon>
        <taxon>Viridiplantae</taxon>
        <taxon>Streptophyta</taxon>
        <taxon>Embryophyta</taxon>
        <taxon>Tracheophyta</taxon>
        <taxon>Spermatophyta</taxon>
        <taxon>Magnoliopsida</taxon>
        <taxon>eudicotyledons</taxon>
        <taxon>Gunneridae</taxon>
        <taxon>Pentapetalae</taxon>
        <taxon>rosids</taxon>
        <taxon>malvids</taxon>
        <taxon>Brassicales</taxon>
        <taxon>Brassicaceae</taxon>
        <taxon>Brassiceae</taxon>
        <taxon>Brassica</taxon>
    </lineage>
</organism>
<dbReference type="Proteomes" id="UP001295469">
    <property type="component" value="Chromosome C07"/>
</dbReference>
<dbReference type="AlphaFoldDB" id="A0A816LVB8"/>